<evidence type="ECO:0000256" key="1">
    <source>
        <dbReference type="SAM" id="MobiDB-lite"/>
    </source>
</evidence>
<keyword evidence="2" id="KW-0472">Membrane</keyword>
<feature type="transmembrane region" description="Helical" evidence="2">
    <location>
        <begin position="74"/>
        <end position="91"/>
    </location>
</feature>
<comment type="caution">
    <text evidence="3">The sequence shown here is derived from an EMBL/GenBank/DDBJ whole genome shotgun (WGS) entry which is preliminary data.</text>
</comment>
<protein>
    <recommendedName>
        <fullName evidence="5">DUF883 domain-containing protein</fullName>
    </recommendedName>
</protein>
<dbReference type="EMBL" id="QFFF01000002">
    <property type="protein sequence ID" value="PWG01254.1"/>
    <property type="molecule type" value="Genomic_DNA"/>
</dbReference>
<accession>A0A2U2IYU7</accession>
<dbReference type="RefSeq" id="WP_109272316.1">
    <property type="nucleotide sequence ID" value="NZ_QFFF01000002.1"/>
</dbReference>
<feature type="region of interest" description="Disordered" evidence="1">
    <location>
        <begin position="142"/>
        <end position="169"/>
    </location>
</feature>
<keyword evidence="2" id="KW-0812">Transmembrane</keyword>
<feature type="compositionally biased region" description="Basic and acidic residues" evidence="1">
    <location>
        <begin position="1"/>
        <end position="47"/>
    </location>
</feature>
<evidence type="ECO:0000256" key="2">
    <source>
        <dbReference type="SAM" id="Phobius"/>
    </source>
</evidence>
<organism evidence="3 4">
    <name type="scientific">Allosphingosinicella humi</name>
    <dbReference type="NCBI Taxonomy" id="2068657"/>
    <lineage>
        <taxon>Bacteria</taxon>
        <taxon>Pseudomonadati</taxon>
        <taxon>Pseudomonadota</taxon>
        <taxon>Alphaproteobacteria</taxon>
        <taxon>Sphingomonadales</taxon>
        <taxon>Sphingomonadaceae</taxon>
        <taxon>Allosphingosinicella</taxon>
    </lineage>
</organism>
<evidence type="ECO:0000313" key="3">
    <source>
        <dbReference type="EMBL" id="PWG01254.1"/>
    </source>
</evidence>
<feature type="compositionally biased region" description="Low complexity" evidence="1">
    <location>
        <begin position="146"/>
        <end position="159"/>
    </location>
</feature>
<sequence length="169" mass="18166">MTTTDMDRDTDTGRNGRMSAAKDRVRERTSAARERAGDAYSSARERASQAYGSARENASYARQRTAQGIDANPAAALIGGLALGALIGAILPRTRREEELFGDYGRRVNERAREAALAARDAGTSKLDELGFNRETAKQKLDELTSSAGEAARSSATAAKQTLKRTPTQ</sequence>
<feature type="region of interest" description="Disordered" evidence="1">
    <location>
        <begin position="1"/>
        <end position="58"/>
    </location>
</feature>
<gene>
    <name evidence="3" type="ORF">DF286_14080</name>
</gene>
<dbReference type="AlphaFoldDB" id="A0A2U2IYU7"/>
<keyword evidence="2" id="KW-1133">Transmembrane helix</keyword>
<name>A0A2U2IYU7_9SPHN</name>
<evidence type="ECO:0008006" key="5">
    <source>
        <dbReference type="Google" id="ProtNLM"/>
    </source>
</evidence>
<proteinExistence type="predicted"/>
<evidence type="ECO:0000313" key="4">
    <source>
        <dbReference type="Proteomes" id="UP000245916"/>
    </source>
</evidence>
<dbReference type="Proteomes" id="UP000245916">
    <property type="component" value="Unassembled WGS sequence"/>
</dbReference>
<reference evidence="3 4" key="1">
    <citation type="submission" date="2018-05" db="EMBL/GenBank/DDBJ databases">
        <title>Genome of Sphingosinicella humi QZX222.</title>
        <authorList>
            <person name="Qiao Z."/>
            <person name="Wang G."/>
        </authorList>
    </citation>
    <scope>NUCLEOTIDE SEQUENCE [LARGE SCALE GENOMIC DNA]</scope>
    <source>
        <strain evidence="3 4">QZX222</strain>
    </source>
</reference>
<keyword evidence="4" id="KW-1185">Reference proteome</keyword>